<dbReference type="Pfam" id="PF02626">
    <property type="entry name" value="CT_A_B"/>
    <property type="match status" value="1"/>
</dbReference>
<reference evidence="5 6" key="1">
    <citation type="submission" date="2024-02" db="EMBL/GenBank/DDBJ databases">
        <title>Bacteria isolated from the canopy kelp, Nereocystis luetkeana.</title>
        <authorList>
            <person name="Pfister C.A."/>
            <person name="Younker I.T."/>
            <person name="Light S.H."/>
        </authorList>
    </citation>
    <scope>NUCLEOTIDE SEQUENCE [LARGE SCALE GENOMIC DNA]</scope>
    <source>
        <strain evidence="5 6">TI.1.05</strain>
    </source>
</reference>
<organism evidence="5 6">
    <name type="scientific">Psychromonas aquatilis</name>
    <dbReference type="NCBI Taxonomy" id="2005072"/>
    <lineage>
        <taxon>Bacteria</taxon>
        <taxon>Pseudomonadati</taxon>
        <taxon>Pseudomonadota</taxon>
        <taxon>Gammaproteobacteria</taxon>
        <taxon>Alteromonadales</taxon>
        <taxon>Psychromonadaceae</taxon>
        <taxon>Psychromonas</taxon>
    </lineage>
</organism>
<keyword evidence="6" id="KW-1185">Reference proteome</keyword>
<dbReference type="RefSeq" id="WP_341597896.1">
    <property type="nucleotide sequence ID" value="NZ_JBAKAZ010000030.1"/>
</dbReference>
<evidence type="ECO:0000256" key="1">
    <source>
        <dbReference type="ARBA" id="ARBA00022741"/>
    </source>
</evidence>
<protein>
    <submittedName>
        <fullName evidence="5">Biotin-dependent carboxyltransferase family protein</fullName>
    </submittedName>
</protein>
<dbReference type="InterPro" id="IPR029000">
    <property type="entry name" value="Cyclophilin-like_dom_sf"/>
</dbReference>
<dbReference type="EMBL" id="JBAKAZ010000030">
    <property type="protein sequence ID" value="MEL0629763.1"/>
    <property type="molecule type" value="Genomic_DNA"/>
</dbReference>
<dbReference type="PANTHER" id="PTHR43309">
    <property type="entry name" value="5-OXOPROLINASE SUBUNIT C"/>
    <property type="match status" value="1"/>
</dbReference>
<evidence type="ECO:0000256" key="3">
    <source>
        <dbReference type="ARBA" id="ARBA00022840"/>
    </source>
</evidence>
<accession>A0ABU9GR12</accession>
<dbReference type="SUPFAM" id="SSF50891">
    <property type="entry name" value="Cyclophilin-like"/>
    <property type="match status" value="1"/>
</dbReference>
<evidence type="ECO:0000259" key="4">
    <source>
        <dbReference type="SMART" id="SM00797"/>
    </source>
</evidence>
<dbReference type="NCBIfam" id="TIGR00724">
    <property type="entry name" value="urea_amlyse_rel"/>
    <property type="match status" value="1"/>
</dbReference>
<dbReference type="InterPro" id="IPR052708">
    <property type="entry name" value="PxpC"/>
</dbReference>
<keyword evidence="2" id="KW-0378">Hydrolase</keyword>
<comment type="caution">
    <text evidence="5">The sequence shown here is derived from an EMBL/GenBank/DDBJ whole genome shotgun (WGS) entry which is preliminary data.</text>
</comment>
<proteinExistence type="predicted"/>
<keyword evidence="3" id="KW-0067">ATP-binding</keyword>
<dbReference type="InterPro" id="IPR003778">
    <property type="entry name" value="CT_A_B"/>
</dbReference>
<gene>
    <name evidence="5" type="ORF">V6256_09090</name>
</gene>
<evidence type="ECO:0000256" key="2">
    <source>
        <dbReference type="ARBA" id="ARBA00022801"/>
    </source>
</evidence>
<evidence type="ECO:0000313" key="6">
    <source>
        <dbReference type="Proteomes" id="UP001369082"/>
    </source>
</evidence>
<dbReference type="Gene3D" id="2.40.100.10">
    <property type="entry name" value="Cyclophilin-like"/>
    <property type="match status" value="1"/>
</dbReference>
<name>A0ABU9GR12_9GAMM</name>
<dbReference type="PANTHER" id="PTHR43309:SF4">
    <property type="entry name" value="CARBOXYLTRANSFERASE DOMAIN-CONTAINING PROTEIN"/>
    <property type="match status" value="1"/>
</dbReference>
<sequence>MTLRIKQAGALSLLQDLGRFGYQDVGVTVGGPMDNHAFYWANRLLDNSPNATQIEITMGPFSAEFEKPTTFSLCGADVVAKLNNQTISTWHSWTANKGDVLTISFPTSGLRTYLAIAGGFDVPKTLNSTSTVTRNQFGGLTQQGDKLKDNDLVPYQPKLIGYQRNVSKQFIPDYAQTMRIGVLPTYQFNQFGKEAIATLLNEVYTVSPLIDRMGYRLSGTPIEFPQQQFVSEGIVPGSIQIPANGQPIVLMRDRQTIGGYPKIGCICNRDLNLLAQATPGTKIQFFLEDLFEAEAELQQEQQYFYSV</sequence>
<dbReference type="Proteomes" id="UP001369082">
    <property type="component" value="Unassembled WGS sequence"/>
</dbReference>
<dbReference type="SMART" id="SM00797">
    <property type="entry name" value="AHS2"/>
    <property type="match status" value="1"/>
</dbReference>
<evidence type="ECO:0000313" key="5">
    <source>
        <dbReference type="EMBL" id="MEL0629763.1"/>
    </source>
</evidence>
<feature type="domain" description="Carboxyltransferase" evidence="4">
    <location>
        <begin position="24"/>
        <end position="303"/>
    </location>
</feature>
<keyword evidence="1" id="KW-0547">Nucleotide-binding</keyword>